<keyword evidence="1" id="KW-0472">Membrane</keyword>
<dbReference type="EMBL" id="JAJJMA010304748">
    <property type="protein sequence ID" value="MCL7048461.1"/>
    <property type="molecule type" value="Genomic_DNA"/>
</dbReference>
<keyword evidence="3" id="KW-1185">Reference proteome</keyword>
<keyword evidence="1" id="KW-0812">Transmembrane</keyword>
<dbReference type="AlphaFoldDB" id="A0AA41VVX1"/>
<name>A0AA41VVX1_PAPNU</name>
<dbReference type="PANTHER" id="PTHR31170">
    <property type="entry name" value="BNAC04G53230D PROTEIN"/>
    <property type="match status" value="1"/>
</dbReference>
<evidence type="ECO:0000313" key="2">
    <source>
        <dbReference type="EMBL" id="MCL7048461.1"/>
    </source>
</evidence>
<dbReference type="Proteomes" id="UP001177140">
    <property type="component" value="Unassembled WGS sequence"/>
</dbReference>
<evidence type="ECO:0000313" key="3">
    <source>
        <dbReference type="Proteomes" id="UP001177140"/>
    </source>
</evidence>
<gene>
    <name evidence="2" type="ORF">MKW94_028261</name>
</gene>
<reference evidence="2" key="1">
    <citation type="submission" date="2022-03" db="EMBL/GenBank/DDBJ databases">
        <title>A functionally conserved STORR gene fusion in Papaver species that diverged 16.8 million years ago.</title>
        <authorList>
            <person name="Catania T."/>
        </authorList>
    </citation>
    <scope>NUCLEOTIDE SEQUENCE</scope>
    <source>
        <strain evidence="2">S-191538</strain>
    </source>
</reference>
<comment type="caution">
    <text evidence="2">The sequence shown here is derived from an EMBL/GenBank/DDBJ whole genome shotgun (WGS) entry which is preliminary data.</text>
</comment>
<dbReference type="PANTHER" id="PTHR31170:SF17">
    <property type="match status" value="1"/>
</dbReference>
<protein>
    <submittedName>
        <fullName evidence="2">Uncharacterized protein</fullName>
    </submittedName>
</protein>
<proteinExistence type="predicted"/>
<organism evidence="2 3">
    <name type="scientific">Papaver nudicaule</name>
    <name type="common">Iceland poppy</name>
    <dbReference type="NCBI Taxonomy" id="74823"/>
    <lineage>
        <taxon>Eukaryota</taxon>
        <taxon>Viridiplantae</taxon>
        <taxon>Streptophyta</taxon>
        <taxon>Embryophyta</taxon>
        <taxon>Tracheophyta</taxon>
        <taxon>Spermatophyta</taxon>
        <taxon>Magnoliopsida</taxon>
        <taxon>Ranunculales</taxon>
        <taxon>Papaveraceae</taxon>
        <taxon>Papaveroideae</taxon>
        <taxon>Papaver</taxon>
    </lineage>
</organism>
<dbReference type="Pfam" id="PF03140">
    <property type="entry name" value="DUF247"/>
    <property type="match status" value="1"/>
</dbReference>
<dbReference type="InterPro" id="IPR004158">
    <property type="entry name" value="DUF247_pln"/>
</dbReference>
<evidence type="ECO:0000256" key="1">
    <source>
        <dbReference type="SAM" id="Phobius"/>
    </source>
</evidence>
<accession>A0AA41VVX1</accession>
<sequence>MNGEIVEEEKSVAIHITEENKVLLADSIKTKLALIPWHNANLLCSIHRVHQKFRKLDEFAYTPEMVSIGPFHHGKDNLAAMEDHKLRYAKALLSRTITGINKMDECVTYMEEIEDVTRKCYSETIKLSSDEFVEMMVIDGLFMIELFRKNVNEVVRIERGDLIFDNTWGLSSLVRDLVLLENQLPMVVLECLLKVPEVNEELNGVSINILALRFFNRWMPRGEKVVESSFSNNQGKHLLDLLGKTFHVLPPKYSNEESIKRINSGKPVRSVIDLKRAGVKFVKSSTNGSYLDIKFKDGVMEIPPLKIEDQTDTLLRNFIAFEQCGKDHVTDMTSYAFLMDSLINSGQDVGVLCKKGIITNHLGDEEAVAKLFNNLCCEVTLPDFYYSELCDQVNTYYESRWPAWKATLRRDYFNDPWTIISFVGAIVLLVLTFLATLYAILSYVQQSKK</sequence>
<feature type="transmembrane region" description="Helical" evidence="1">
    <location>
        <begin position="417"/>
        <end position="441"/>
    </location>
</feature>
<keyword evidence="1" id="KW-1133">Transmembrane helix</keyword>